<dbReference type="EMBL" id="CP002047">
    <property type="protein sequence ID" value="ADI04388.1"/>
    <property type="molecule type" value="Genomic_DNA"/>
</dbReference>
<sequence>MLSDGLDDELSHVHLEISLGSQTVVVAVHVLVRCVQAGTQLRQIQEQRTKGSMTLF</sequence>
<dbReference type="HOGENOM" id="CLU_3012179_0_0_11"/>
<name>D7CA60_STRBB</name>
<organism evidence="1 2">
    <name type="scientific">Streptomyces bingchenggensis (strain BCW-1)</name>
    <dbReference type="NCBI Taxonomy" id="749414"/>
    <lineage>
        <taxon>Bacteria</taxon>
        <taxon>Bacillati</taxon>
        <taxon>Actinomycetota</taxon>
        <taxon>Actinomycetes</taxon>
        <taxon>Kitasatosporales</taxon>
        <taxon>Streptomycetaceae</taxon>
        <taxon>Streptomyces</taxon>
    </lineage>
</organism>
<dbReference type="KEGG" id="sbh:SBI_01267"/>
<protein>
    <submittedName>
        <fullName evidence="1">Uncharacterized protein</fullName>
    </submittedName>
</protein>
<evidence type="ECO:0000313" key="2">
    <source>
        <dbReference type="Proteomes" id="UP000000377"/>
    </source>
</evidence>
<reference evidence="1 2" key="1">
    <citation type="journal article" date="2010" name="J. Bacteriol.">
        <title>Genome sequence of the milbemycin-producing bacterium Streptomyces bingchenggensis.</title>
        <authorList>
            <person name="Wang X.J."/>
            <person name="Yan Y.J."/>
            <person name="Zhang B."/>
            <person name="An J."/>
            <person name="Wang J.J."/>
            <person name="Tian J."/>
            <person name="Jiang L."/>
            <person name="Chen Y.H."/>
            <person name="Huang S.X."/>
            <person name="Yin M."/>
            <person name="Zhang J."/>
            <person name="Gao A.L."/>
            <person name="Liu C.X."/>
            <person name="Zhu Z.X."/>
            <person name="Xiang W.S."/>
        </authorList>
    </citation>
    <scope>NUCLEOTIDE SEQUENCE [LARGE SCALE GENOMIC DNA]</scope>
    <source>
        <strain evidence="1 2">BCW-1</strain>
    </source>
</reference>
<dbReference type="Proteomes" id="UP000000377">
    <property type="component" value="Chromosome"/>
</dbReference>
<accession>D7CA60</accession>
<proteinExistence type="predicted"/>
<gene>
    <name evidence="1" type="ordered locus">SBI_01267</name>
</gene>
<keyword evidence="2" id="KW-1185">Reference proteome</keyword>
<evidence type="ECO:0000313" key="1">
    <source>
        <dbReference type="EMBL" id="ADI04388.1"/>
    </source>
</evidence>
<dbReference type="AlphaFoldDB" id="D7CA60"/>